<dbReference type="KEGG" id="bco:Bcell_2872"/>
<name>E6TX35_EVAC2</name>
<keyword evidence="1" id="KW-0812">Transmembrane</keyword>
<accession>E6TX35</accession>
<proteinExistence type="predicted"/>
<reference evidence="2 3" key="1">
    <citation type="submission" date="2010-12" db="EMBL/GenBank/DDBJ databases">
        <title>Complete sequence of Bacillus cellulosilyticus DSM 2522.</title>
        <authorList>
            <consortium name="US DOE Joint Genome Institute"/>
            <person name="Lucas S."/>
            <person name="Copeland A."/>
            <person name="Lapidus A."/>
            <person name="Cheng J.-F."/>
            <person name="Bruce D."/>
            <person name="Goodwin L."/>
            <person name="Pitluck S."/>
            <person name="Chertkov O."/>
            <person name="Detter J.C."/>
            <person name="Han C."/>
            <person name="Tapia R."/>
            <person name="Land M."/>
            <person name="Hauser L."/>
            <person name="Jeffries C."/>
            <person name="Kyrpides N."/>
            <person name="Ivanova N."/>
            <person name="Mikhailova N."/>
            <person name="Brumm P."/>
            <person name="Mead D."/>
            <person name="Woyke T."/>
        </authorList>
    </citation>
    <scope>NUCLEOTIDE SEQUENCE [LARGE SCALE GENOMIC DNA]</scope>
    <source>
        <strain evidence="3">ATCC 21833 / DSM 2522 / FERM P-1141 / JCM 9156 / N-4</strain>
    </source>
</reference>
<keyword evidence="1" id="KW-1133">Transmembrane helix</keyword>
<dbReference type="Proteomes" id="UP000001401">
    <property type="component" value="Chromosome"/>
</dbReference>
<evidence type="ECO:0000256" key="1">
    <source>
        <dbReference type="SAM" id="Phobius"/>
    </source>
</evidence>
<sequence length="38" mass="3878" precursor="true">MSHTQTTAPFGGFAFVLVVFVLLVIIGGVAVSGGGYTY</sequence>
<dbReference type="AlphaFoldDB" id="E6TX35"/>
<keyword evidence="1" id="KW-0472">Membrane</keyword>
<protein>
    <recommendedName>
        <fullName evidence="4">YjcZ family sporulation protein</fullName>
    </recommendedName>
</protein>
<feature type="transmembrane region" description="Helical" evidence="1">
    <location>
        <begin position="12"/>
        <end position="36"/>
    </location>
</feature>
<dbReference type="HOGENOM" id="CLU_198061_2_0_9"/>
<dbReference type="EMBL" id="CP002394">
    <property type="protein sequence ID" value="ADU31124.1"/>
    <property type="molecule type" value="Genomic_DNA"/>
</dbReference>
<evidence type="ECO:0008006" key="4">
    <source>
        <dbReference type="Google" id="ProtNLM"/>
    </source>
</evidence>
<keyword evidence="3" id="KW-1185">Reference proteome</keyword>
<dbReference type="RefSeq" id="WP_013489456.1">
    <property type="nucleotide sequence ID" value="NC_014829.1"/>
</dbReference>
<evidence type="ECO:0000313" key="2">
    <source>
        <dbReference type="EMBL" id="ADU31124.1"/>
    </source>
</evidence>
<organism evidence="2 3">
    <name type="scientific">Evansella cellulosilytica (strain ATCC 21833 / DSM 2522 / FERM P-1141 / JCM 9156 / N-4)</name>
    <name type="common">Bacillus cellulosilyticus</name>
    <dbReference type="NCBI Taxonomy" id="649639"/>
    <lineage>
        <taxon>Bacteria</taxon>
        <taxon>Bacillati</taxon>
        <taxon>Bacillota</taxon>
        <taxon>Bacilli</taxon>
        <taxon>Bacillales</taxon>
        <taxon>Bacillaceae</taxon>
        <taxon>Evansella</taxon>
    </lineage>
</organism>
<gene>
    <name evidence="2" type="ordered locus">Bcell_2872</name>
</gene>
<evidence type="ECO:0000313" key="3">
    <source>
        <dbReference type="Proteomes" id="UP000001401"/>
    </source>
</evidence>